<evidence type="ECO:0000256" key="1">
    <source>
        <dbReference type="ARBA" id="ARBA00022553"/>
    </source>
</evidence>
<dbReference type="Gene3D" id="1.10.287.130">
    <property type="match status" value="1"/>
</dbReference>
<dbReference type="OrthoDB" id="260274at2"/>
<keyword evidence="3" id="KW-0547">Nucleotide-binding</keyword>
<dbReference type="PANTHER" id="PTHR43065:SF10">
    <property type="entry name" value="PEROXIDE STRESS-ACTIVATED HISTIDINE KINASE MAK3"/>
    <property type="match status" value="1"/>
</dbReference>
<feature type="domain" description="Histidine kinase" evidence="7">
    <location>
        <begin position="179"/>
        <end position="425"/>
    </location>
</feature>
<sequence length="466" mass="52713">MGAVEICCPKELLDDEGFSVYRMFVNELAERLSTVLTRKKVEEEIHAFRRQTELVLEVTRTGLSIVDQECRLVYVDLWRRAVYGDYRGKTTHEYFCGTTEPCWACPTARALRTKMRVTQERILPREGNRPVQTTAIPFLAPDAKWYISEITVDLTDRKRWEDRLVQAERLAAIGHLAEILSHEMNSPLQYLEHNLHFLRETWREISQNPQGLVLQKEGFSTGSQGNMLDDELLTREFPDALEETLTGVQRLAKIVKALRTFAYPDETEKTVQDLNAVIQPAVDVMHSRVSKVADVITEFDSTLPHVPLMAGAFSQAVSNLLLGAVEAIEKQQNSGDEKGLIVIRTRRLDTDWVEIEVSDNGVAMDSQERKNFLEPYFAHQPASVTSRRSLVHLYRVIVEGHQGSINVESEENTGTRIVIRLPTQDLEKAKAHGSHLTPIIASEQAAASPDTTTFLNGDISRLSYGK</sequence>
<dbReference type="GO" id="GO:0005524">
    <property type="term" value="F:ATP binding"/>
    <property type="evidence" value="ECO:0007669"/>
    <property type="project" value="UniProtKB-KW"/>
</dbReference>
<accession>A0A286REY8</accession>
<dbReference type="InterPro" id="IPR005467">
    <property type="entry name" value="His_kinase_dom"/>
</dbReference>
<organism evidence="8 9">
    <name type="scientific">Thermogutta terrifontis</name>
    <dbReference type="NCBI Taxonomy" id="1331910"/>
    <lineage>
        <taxon>Bacteria</taxon>
        <taxon>Pseudomonadati</taxon>
        <taxon>Planctomycetota</taxon>
        <taxon>Planctomycetia</taxon>
        <taxon>Pirellulales</taxon>
        <taxon>Thermoguttaceae</taxon>
        <taxon>Thermogutta</taxon>
    </lineage>
</organism>
<dbReference type="InterPro" id="IPR035965">
    <property type="entry name" value="PAS-like_dom_sf"/>
</dbReference>
<keyword evidence="9" id="KW-1185">Reference proteome</keyword>
<evidence type="ECO:0000256" key="4">
    <source>
        <dbReference type="ARBA" id="ARBA00022777"/>
    </source>
</evidence>
<dbReference type="InterPro" id="IPR036890">
    <property type="entry name" value="HATPase_C_sf"/>
</dbReference>
<keyword evidence="6" id="KW-0902">Two-component regulatory system</keyword>
<dbReference type="RefSeq" id="WP_157731889.1">
    <property type="nucleotide sequence ID" value="NZ_CP018477.1"/>
</dbReference>
<dbReference type="SUPFAM" id="SSF55874">
    <property type="entry name" value="ATPase domain of HSP90 chaperone/DNA topoisomerase II/histidine kinase"/>
    <property type="match status" value="1"/>
</dbReference>
<dbReference type="SUPFAM" id="SSF55785">
    <property type="entry name" value="PYP-like sensor domain (PAS domain)"/>
    <property type="match status" value="1"/>
</dbReference>
<protein>
    <submittedName>
        <fullName evidence="8">Signal transduction histidine kinase</fullName>
    </submittedName>
</protein>
<dbReference type="GO" id="GO:0000160">
    <property type="term" value="P:phosphorelay signal transduction system"/>
    <property type="evidence" value="ECO:0007669"/>
    <property type="project" value="UniProtKB-KW"/>
</dbReference>
<evidence type="ECO:0000256" key="3">
    <source>
        <dbReference type="ARBA" id="ARBA00022741"/>
    </source>
</evidence>
<dbReference type="Gene3D" id="3.30.450.20">
    <property type="entry name" value="PAS domain"/>
    <property type="match status" value="1"/>
</dbReference>
<name>A0A286REY8_9BACT</name>
<keyword evidence="1" id="KW-0597">Phosphoprotein</keyword>
<dbReference type="Proteomes" id="UP000215086">
    <property type="component" value="Chromosome"/>
</dbReference>
<evidence type="ECO:0000259" key="7">
    <source>
        <dbReference type="PROSITE" id="PS50109"/>
    </source>
</evidence>
<reference evidence="8 9" key="1">
    <citation type="journal article" name="Front. Microbiol.">
        <title>Sugar Metabolism of the First Thermophilic Planctomycete Thermogutta terrifontis: Comparative Genomic and Transcriptomic Approaches.</title>
        <authorList>
            <person name="Elcheninov A.G."/>
            <person name="Menzel P."/>
            <person name="Gudbergsdottir S.R."/>
            <person name="Slesarev A.I."/>
            <person name="Kadnikov V.V."/>
            <person name="Krogh A."/>
            <person name="Bonch-Osmolovskaya E.A."/>
            <person name="Peng X."/>
            <person name="Kublanov I.V."/>
        </authorList>
    </citation>
    <scope>NUCLEOTIDE SEQUENCE [LARGE SCALE GENOMIC DNA]</scope>
    <source>
        <strain evidence="8 9">R1</strain>
    </source>
</reference>
<dbReference type="PANTHER" id="PTHR43065">
    <property type="entry name" value="SENSOR HISTIDINE KINASE"/>
    <property type="match status" value="1"/>
</dbReference>
<keyword evidence="5" id="KW-0067">ATP-binding</keyword>
<dbReference type="AlphaFoldDB" id="A0A286REY8"/>
<evidence type="ECO:0000256" key="6">
    <source>
        <dbReference type="ARBA" id="ARBA00023012"/>
    </source>
</evidence>
<dbReference type="EMBL" id="CP018477">
    <property type="protein sequence ID" value="ASV74507.1"/>
    <property type="molecule type" value="Genomic_DNA"/>
</dbReference>
<evidence type="ECO:0000313" key="9">
    <source>
        <dbReference type="Proteomes" id="UP000215086"/>
    </source>
</evidence>
<dbReference type="GO" id="GO:0016301">
    <property type="term" value="F:kinase activity"/>
    <property type="evidence" value="ECO:0007669"/>
    <property type="project" value="UniProtKB-KW"/>
</dbReference>
<dbReference type="PROSITE" id="PS50109">
    <property type="entry name" value="HIS_KIN"/>
    <property type="match status" value="1"/>
</dbReference>
<proteinExistence type="predicted"/>
<evidence type="ECO:0000256" key="2">
    <source>
        <dbReference type="ARBA" id="ARBA00022679"/>
    </source>
</evidence>
<evidence type="ECO:0000256" key="5">
    <source>
        <dbReference type="ARBA" id="ARBA00022840"/>
    </source>
</evidence>
<dbReference type="KEGG" id="ttf:THTE_1905"/>
<dbReference type="InterPro" id="IPR003594">
    <property type="entry name" value="HATPase_dom"/>
</dbReference>
<dbReference type="Pfam" id="PF02518">
    <property type="entry name" value="HATPase_c"/>
    <property type="match status" value="1"/>
</dbReference>
<keyword evidence="2" id="KW-0808">Transferase</keyword>
<keyword evidence="4 8" id="KW-0418">Kinase</keyword>
<gene>
    <name evidence="8" type="ORF">THTE_1905</name>
</gene>
<evidence type="ECO:0000313" key="8">
    <source>
        <dbReference type="EMBL" id="ASV74507.1"/>
    </source>
</evidence>
<dbReference type="Gene3D" id="3.30.565.10">
    <property type="entry name" value="Histidine kinase-like ATPase, C-terminal domain"/>
    <property type="match status" value="1"/>
</dbReference>